<evidence type="ECO:0000313" key="2">
    <source>
        <dbReference type="EMBL" id="MBX0305702.1"/>
    </source>
</evidence>
<evidence type="ECO:0000313" key="3">
    <source>
        <dbReference type="Proteomes" id="UP000783863"/>
    </source>
</evidence>
<reference evidence="2" key="1">
    <citation type="submission" date="2021-06" db="EMBL/GenBank/DDBJ databases">
        <title>Halomicroarcula sp. F24A a new haloarchaeum isolated from saline soil.</title>
        <authorList>
            <person name="Duran-Viseras A."/>
            <person name="Sanchez-Porro C."/>
            <person name="Ventosa A."/>
        </authorList>
    </citation>
    <scope>NUCLEOTIDE SEQUENCE</scope>
    <source>
        <strain evidence="2">F24A</strain>
    </source>
</reference>
<organism evidence="2 3">
    <name type="scientific">Haloarcula salinisoli</name>
    <dbReference type="NCBI Taxonomy" id="2487746"/>
    <lineage>
        <taxon>Archaea</taxon>
        <taxon>Methanobacteriati</taxon>
        <taxon>Methanobacteriota</taxon>
        <taxon>Stenosarchaea group</taxon>
        <taxon>Halobacteria</taxon>
        <taxon>Halobacteriales</taxon>
        <taxon>Haloarculaceae</taxon>
        <taxon>Haloarcula</taxon>
    </lineage>
</organism>
<gene>
    <name evidence="2" type="ORF">EGD98_18830</name>
</gene>
<keyword evidence="3" id="KW-1185">Reference proteome</keyword>
<protein>
    <recommendedName>
        <fullName evidence="1">DUF7389 domain-containing protein</fullName>
    </recommendedName>
</protein>
<evidence type="ECO:0000259" key="1">
    <source>
        <dbReference type="Pfam" id="PF24115"/>
    </source>
</evidence>
<name>A0A8J7YHP7_9EURY</name>
<sequence>MEHTDVGASVEARLKRGTGTRDEDTITITARGATAAAAAREFEYLLAQYEAEYGDRCRNIQPSKDGDG</sequence>
<accession>A0A8J7YHP7</accession>
<proteinExistence type="predicted"/>
<dbReference type="AlphaFoldDB" id="A0A8J7YHP7"/>
<feature type="domain" description="DUF7389" evidence="1">
    <location>
        <begin position="1"/>
        <end position="63"/>
    </location>
</feature>
<dbReference type="Pfam" id="PF24115">
    <property type="entry name" value="DUF7389"/>
    <property type="match status" value="1"/>
</dbReference>
<dbReference type="EMBL" id="RKLQ01000005">
    <property type="protein sequence ID" value="MBX0305702.1"/>
    <property type="molecule type" value="Genomic_DNA"/>
</dbReference>
<dbReference type="InterPro" id="IPR055813">
    <property type="entry name" value="DUF7389"/>
</dbReference>
<dbReference type="Proteomes" id="UP000783863">
    <property type="component" value="Unassembled WGS sequence"/>
</dbReference>
<comment type="caution">
    <text evidence="2">The sequence shown here is derived from an EMBL/GenBank/DDBJ whole genome shotgun (WGS) entry which is preliminary data.</text>
</comment>